<feature type="domain" description="Glucose/Sorbosone dehydrogenase" evidence="2">
    <location>
        <begin position="73"/>
        <end position="400"/>
    </location>
</feature>
<dbReference type="Gene3D" id="2.120.10.30">
    <property type="entry name" value="TolB, C-terminal domain"/>
    <property type="match status" value="1"/>
</dbReference>
<dbReference type="PANTHER" id="PTHR19328:SF75">
    <property type="entry name" value="ALDOSE SUGAR DEHYDROGENASE YLII"/>
    <property type="match status" value="1"/>
</dbReference>
<evidence type="ECO:0000313" key="3">
    <source>
        <dbReference type="EMBL" id="SFV33274.1"/>
    </source>
</evidence>
<dbReference type="STRING" id="51670.SAMN04488557_1902"/>
<accession>A0A1I7NF31</accession>
<organism evidence="3 4">
    <name type="scientific">Hyphomicrobium facile</name>
    <dbReference type="NCBI Taxonomy" id="51670"/>
    <lineage>
        <taxon>Bacteria</taxon>
        <taxon>Pseudomonadati</taxon>
        <taxon>Pseudomonadota</taxon>
        <taxon>Alphaproteobacteria</taxon>
        <taxon>Hyphomicrobiales</taxon>
        <taxon>Hyphomicrobiaceae</taxon>
        <taxon>Hyphomicrobium</taxon>
    </lineage>
</organism>
<keyword evidence="1" id="KW-0472">Membrane</keyword>
<feature type="transmembrane region" description="Helical" evidence="1">
    <location>
        <begin position="12"/>
        <end position="30"/>
    </location>
</feature>
<keyword evidence="1" id="KW-0812">Transmembrane</keyword>
<evidence type="ECO:0000256" key="1">
    <source>
        <dbReference type="SAM" id="Phobius"/>
    </source>
</evidence>
<dbReference type="InterPro" id="IPR012938">
    <property type="entry name" value="Glc/Sorbosone_DH"/>
</dbReference>
<keyword evidence="4" id="KW-1185">Reference proteome</keyword>
<dbReference type="InterPro" id="IPR011041">
    <property type="entry name" value="Quinoprot_gluc/sorb_DH_b-prop"/>
</dbReference>
<name>A0A1I7NF31_9HYPH</name>
<dbReference type="PANTHER" id="PTHR19328">
    <property type="entry name" value="HEDGEHOG-INTERACTING PROTEIN"/>
    <property type="match status" value="1"/>
</dbReference>
<dbReference type="Pfam" id="PF07995">
    <property type="entry name" value="GSDH"/>
    <property type="match status" value="1"/>
</dbReference>
<dbReference type="Proteomes" id="UP000199423">
    <property type="component" value="Unassembled WGS sequence"/>
</dbReference>
<dbReference type="EMBL" id="FPCH01000002">
    <property type="protein sequence ID" value="SFV33274.1"/>
    <property type="molecule type" value="Genomic_DNA"/>
</dbReference>
<evidence type="ECO:0000313" key="4">
    <source>
        <dbReference type="Proteomes" id="UP000199423"/>
    </source>
</evidence>
<evidence type="ECO:0000259" key="2">
    <source>
        <dbReference type="Pfam" id="PF07995"/>
    </source>
</evidence>
<dbReference type="SUPFAM" id="SSF50952">
    <property type="entry name" value="Soluble quinoprotein glucose dehydrogenase"/>
    <property type="match status" value="1"/>
</dbReference>
<sequence length="414" mass="45035">MDSITSALGRAFGVRSGFATAFFAALMIVAPEPSRGEIGSEETRIDSLPPQSDIHEIPDGDFPFNLRKIADKLESPWSIGFLPDGRILVTERPGRLRMIEGDELLPLRIAGVPTVLSGSHSGLLDVVVDPEFQKNHRLFLSYMHGTPDAATIRISSAVLDGMTLVDKQVIFESRPAAKGLDQIGGRLAFGPDGALYLTIGDRFQKERAQNLLDHGGKIIRINTDGSIPADNPFVGRSDVLPEIYSYGHRNPQGLIGNVGDGQLWSIEQGPKGGDELNLVTGGSNYGWPLVTYGVNYDGSIISDKTTAPGMVDPIYVWVPSVATASLVSYYGNVMPDDWRGDFLIGSLVGESLIRLRMDSGKVVKEERYLHHAIGRIRDVSVSPDGYIYLLTDSSEASVYRIEPLTDQIAKAKPQ</sequence>
<gene>
    <name evidence="3" type="ORF">SAMN04488557_1902</name>
</gene>
<reference evidence="4" key="1">
    <citation type="submission" date="2016-10" db="EMBL/GenBank/DDBJ databases">
        <authorList>
            <person name="Varghese N."/>
            <person name="Submissions S."/>
        </authorList>
    </citation>
    <scope>NUCLEOTIDE SEQUENCE [LARGE SCALE GENOMIC DNA]</scope>
    <source>
        <strain evidence="4">DSM 1565</strain>
    </source>
</reference>
<proteinExistence type="predicted"/>
<protein>
    <submittedName>
        <fullName evidence="3">Glucose/arabinose dehydrogenase, beta-propeller fold</fullName>
    </submittedName>
</protein>
<dbReference type="InterPro" id="IPR011042">
    <property type="entry name" value="6-blade_b-propeller_TolB-like"/>
</dbReference>
<dbReference type="RefSeq" id="WP_244531174.1">
    <property type="nucleotide sequence ID" value="NZ_FPCH01000002.1"/>
</dbReference>
<dbReference type="AlphaFoldDB" id="A0A1I7NF31"/>
<keyword evidence="1" id="KW-1133">Transmembrane helix</keyword>